<evidence type="ECO:0000256" key="5">
    <source>
        <dbReference type="SAM" id="MobiDB-lite"/>
    </source>
</evidence>
<evidence type="ECO:0000259" key="7">
    <source>
        <dbReference type="PROSITE" id="PS50850"/>
    </source>
</evidence>
<dbReference type="InterPro" id="IPR036259">
    <property type="entry name" value="MFS_trans_sf"/>
</dbReference>
<dbReference type="GeneID" id="37012000"/>
<feature type="transmembrane region" description="Helical" evidence="6">
    <location>
        <begin position="79"/>
        <end position="99"/>
    </location>
</feature>
<evidence type="ECO:0000313" key="8">
    <source>
        <dbReference type="EMBL" id="PWN21328.1"/>
    </source>
</evidence>
<reference evidence="8 9" key="1">
    <citation type="journal article" date="2018" name="Mol. Biol. Evol.">
        <title>Broad Genomic Sampling Reveals a Smut Pathogenic Ancestry of the Fungal Clade Ustilaginomycotina.</title>
        <authorList>
            <person name="Kijpornyongpan T."/>
            <person name="Mondo S.J."/>
            <person name="Barry K."/>
            <person name="Sandor L."/>
            <person name="Lee J."/>
            <person name="Lipzen A."/>
            <person name="Pangilinan J."/>
            <person name="LaButti K."/>
            <person name="Hainaut M."/>
            <person name="Henrissat B."/>
            <person name="Grigoriev I.V."/>
            <person name="Spatafora J.W."/>
            <person name="Aime M.C."/>
        </authorList>
    </citation>
    <scope>NUCLEOTIDE SEQUENCE [LARGE SCALE GENOMIC DNA]</scope>
    <source>
        <strain evidence="8 9">MCA 4718</strain>
    </source>
</reference>
<dbReference type="GO" id="GO:0005886">
    <property type="term" value="C:plasma membrane"/>
    <property type="evidence" value="ECO:0007669"/>
    <property type="project" value="TreeGrafter"/>
</dbReference>
<proteinExistence type="predicted"/>
<dbReference type="AlphaFoldDB" id="A0A316U920"/>
<keyword evidence="2 6" id="KW-0812">Transmembrane</keyword>
<gene>
    <name evidence="8" type="ORF">BCV69DRAFT_247872</name>
</gene>
<feature type="transmembrane region" description="Helical" evidence="6">
    <location>
        <begin position="207"/>
        <end position="227"/>
    </location>
</feature>
<dbReference type="InterPro" id="IPR005829">
    <property type="entry name" value="Sugar_transporter_CS"/>
</dbReference>
<comment type="subcellular location">
    <subcellularLocation>
        <location evidence="1">Membrane</location>
        <topology evidence="1">Multi-pass membrane protein</topology>
    </subcellularLocation>
</comment>
<keyword evidence="3 6" id="KW-1133">Transmembrane helix</keyword>
<feature type="transmembrane region" description="Helical" evidence="6">
    <location>
        <begin position="481"/>
        <end position="503"/>
    </location>
</feature>
<feature type="domain" description="Major facilitator superfamily (MFS) profile" evidence="7">
    <location>
        <begin position="78"/>
        <end position="509"/>
    </location>
</feature>
<feature type="region of interest" description="Disordered" evidence="5">
    <location>
        <begin position="1"/>
        <end position="48"/>
    </location>
</feature>
<feature type="compositionally biased region" description="Polar residues" evidence="5">
    <location>
        <begin position="26"/>
        <end position="38"/>
    </location>
</feature>
<feature type="transmembrane region" description="Helical" evidence="6">
    <location>
        <begin position="347"/>
        <end position="367"/>
    </location>
</feature>
<dbReference type="GO" id="GO:0042908">
    <property type="term" value="P:xenobiotic transport"/>
    <property type="evidence" value="ECO:0007669"/>
    <property type="project" value="UniProtKB-ARBA"/>
</dbReference>
<dbReference type="GO" id="GO:0140115">
    <property type="term" value="P:export across plasma membrane"/>
    <property type="evidence" value="ECO:0007669"/>
    <property type="project" value="UniProtKB-ARBA"/>
</dbReference>
<evidence type="ECO:0000256" key="4">
    <source>
        <dbReference type="ARBA" id="ARBA00023136"/>
    </source>
</evidence>
<dbReference type="PANTHER" id="PTHR23502:SF134">
    <property type="entry name" value="MAJOR FACILITATOR SUPERFAMILY (MFS) PROFILE DOMAIN-CONTAINING PROTEIN-RELATED"/>
    <property type="match status" value="1"/>
</dbReference>
<dbReference type="InterPro" id="IPR020846">
    <property type="entry name" value="MFS_dom"/>
</dbReference>
<keyword evidence="4 6" id="KW-0472">Membrane</keyword>
<evidence type="ECO:0000256" key="6">
    <source>
        <dbReference type="SAM" id="Phobius"/>
    </source>
</evidence>
<dbReference type="RefSeq" id="XP_025348488.1">
    <property type="nucleotide sequence ID" value="XM_025490266.1"/>
</dbReference>
<evidence type="ECO:0000256" key="1">
    <source>
        <dbReference type="ARBA" id="ARBA00004141"/>
    </source>
</evidence>
<feature type="transmembrane region" description="Helical" evidence="6">
    <location>
        <begin position="119"/>
        <end position="136"/>
    </location>
</feature>
<protein>
    <submittedName>
        <fullName evidence="8">MFS general substrate transporter</fullName>
    </submittedName>
</protein>
<organism evidence="8 9">
    <name type="scientific">Pseudomicrostroma glucosiphilum</name>
    <dbReference type="NCBI Taxonomy" id="1684307"/>
    <lineage>
        <taxon>Eukaryota</taxon>
        <taxon>Fungi</taxon>
        <taxon>Dikarya</taxon>
        <taxon>Basidiomycota</taxon>
        <taxon>Ustilaginomycotina</taxon>
        <taxon>Exobasidiomycetes</taxon>
        <taxon>Microstromatales</taxon>
        <taxon>Microstromatales incertae sedis</taxon>
        <taxon>Pseudomicrostroma</taxon>
    </lineage>
</organism>
<keyword evidence="9" id="KW-1185">Reference proteome</keyword>
<feature type="transmembrane region" description="Helical" evidence="6">
    <location>
        <begin position="239"/>
        <end position="258"/>
    </location>
</feature>
<feature type="transmembrane region" description="Helical" evidence="6">
    <location>
        <begin position="444"/>
        <end position="469"/>
    </location>
</feature>
<sequence>MTVVNTPSKGGSETGQSESGSPSYKAGQSATAKPTSGDQALAQGAPAVTGAEVKGDTIWVDFPAGDPEDPFNFSQARKWFITILAVFFTAEVAATASAYVPGISQMETDLNVTNHELGLLGISIYALGFGIPPLALAPFSEVFGRRNVYIASHLAYTLFFLCCGLAQNMTTMLLGRFFGGAFGSTGSTLVGGTLADIWRTNERGFPMALFATAAIFGTGFGPVWAGWVAQHESLGWRWIQYIQAIFTSGGLLLLVFFFRETRGSVILTRRAARLRKETGDERYRARAEAERASIPVLIKDSLTRPLWLLVSEPIVIAFSLWISFLWGVMYSLLESLGLIADLHGYTLGQEGLLFLSIVAAAILGLATNPIQDRLYNKNFSKRGPEARLYLAMISAVTFPIGAFIYAWTSYPDVSIAGTIIGVIVFMWSVFNVYLAVFNYLADSYLIFASSALAAQSFARNMFGLAFPLFTEQMYHNLGYQWASSLAGFLGAALGVVPFVLFIYGDRIRAKSRFSMQLLELEKKREAEAKQQQEKVDLETSS</sequence>
<feature type="compositionally biased region" description="Low complexity" evidence="5">
    <location>
        <begin position="8"/>
        <end position="23"/>
    </location>
</feature>
<dbReference type="OrthoDB" id="5376138at2759"/>
<dbReference type="InterPro" id="IPR011701">
    <property type="entry name" value="MFS"/>
</dbReference>
<dbReference type="PANTHER" id="PTHR23502">
    <property type="entry name" value="MAJOR FACILITATOR SUPERFAMILY"/>
    <property type="match status" value="1"/>
</dbReference>
<feature type="transmembrane region" description="Helical" evidence="6">
    <location>
        <begin position="148"/>
        <end position="167"/>
    </location>
</feature>
<evidence type="ECO:0000256" key="2">
    <source>
        <dbReference type="ARBA" id="ARBA00022692"/>
    </source>
</evidence>
<dbReference type="EMBL" id="KZ819325">
    <property type="protein sequence ID" value="PWN21328.1"/>
    <property type="molecule type" value="Genomic_DNA"/>
</dbReference>
<dbReference type="PROSITE" id="PS50850">
    <property type="entry name" value="MFS"/>
    <property type="match status" value="1"/>
</dbReference>
<dbReference type="Gene3D" id="1.20.1250.20">
    <property type="entry name" value="MFS general substrate transporter like domains"/>
    <property type="match status" value="1"/>
</dbReference>
<feature type="transmembrane region" description="Helical" evidence="6">
    <location>
        <begin position="388"/>
        <end position="407"/>
    </location>
</feature>
<feature type="transmembrane region" description="Helical" evidence="6">
    <location>
        <begin position="306"/>
        <end position="327"/>
    </location>
</feature>
<dbReference type="SUPFAM" id="SSF103473">
    <property type="entry name" value="MFS general substrate transporter"/>
    <property type="match status" value="1"/>
</dbReference>
<accession>A0A316U920</accession>
<dbReference type="Proteomes" id="UP000245942">
    <property type="component" value="Unassembled WGS sequence"/>
</dbReference>
<evidence type="ECO:0000313" key="9">
    <source>
        <dbReference type="Proteomes" id="UP000245942"/>
    </source>
</evidence>
<dbReference type="GO" id="GO:0022857">
    <property type="term" value="F:transmembrane transporter activity"/>
    <property type="evidence" value="ECO:0007669"/>
    <property type="project" value="InterPro"/>
</dbReference>
<evidence type="ECO:0000256" key="3">
    <source>
        <dbReference type="ARBA" id="ARBA00022989"/>
    </source>
</evidence>
<feature type="transmembrane region" description="Helical" evidence="6">
    <location>
        <begin position="413"/>
        <end position="437"/>
    </location>
</feature>
<dbReference type="Pfam" id="PF07690">
    <property type="entry name" value="MFS_1"/>
    <property type="match status" value="1"/>
</dbReference>
<dbReference type="FunFam" id="1.20.1250.20:FF:000082">
    <property type="entry name" value="MFS multidrug transporter, putative"/>
    <property type="match status" value="1"/>
</dbReference>
<feature type="transmembrane region" description="Helical" evidence="6">
    <location>
        <begin position="173"/>
        <end position="195"/>
    </location>
</feature>
<dbReference type="CDD" id="cd17323">
    <property type="entry name" value="MFS_Tpo1_MDR_like"/>
    <property type="match status" value="1"/>
</dbReference>
<name>A0A316U920_9BASI</name>
<dbReference type="STRING" id="1684307.A0A316U920"/>
<dbReference type="PROSITE" id="PS00216">
    <property type="entry name" value="SUGAR_TRANSPORT_1"/>
    <property type="match status" value="1"/>
</dbReference>